<keyword evidence="3" id="KW-1185">Reference proteome</keyword>
<dbReference type="AlphaFoldDB" id="A0A934MDI9"/>
<keyword evidence="1" id="KW-0812">Transmembrane</keyword>
<dbReference type="Proteomes" id="UP000642488">
    <property type="component" value="Unassembled WGS sequence"/>
</dbReference>
<dbReference type="EMBL" id="JAEKPD010000015">
    <property type="protein sequence ID" value="MBJ3763968.1"/>
    <property type="molecule type" value="Genomic_DNA"/>
</dbReference>
<accession>A0A934MDI9</accession>
<gene>
    <name evidence="2" type="ORF">ILP92_14545</name>
</gene>
<reference evidence="2" key="1">
    <citation type="submission" date="2020-12" db="EMBL/GenBank/DDBJ databases">
        <title>Bacterial taxonomy.</title>
        <authorList>
            <person name="Pan X."/>
        </authorList>
    </citation>
    <scope>NUCLEOTIDE SEQUENCE</scope>
    <source>
        <strain evidence="2">KCTC 52957</strain>
    </source>
</reference>
<evidence type="ECO:0000256" key="1">
    <source>
        <dbReference type="SAM" id="Phobius"/>
    </source>
</evidence>
<evidence type="ECO:0000313" key="3">
    <source>
        <dbReference type="Proteomes" id="UP000642488"/>
    </source>
</evidence>
<feature type="transmembrane region" description="Helical" evidence="1">
    <location>
        <begin position="33"/>
        <end position="51"/>
    </location>
</feature>
<proteinExistence type="predicted"/>
<evidence type="ECO:0000313" key="2">
    <source>
        <dbReference type="EMBL" id="MBJ3763968.1"/>
    </source>
</evidence>
<protein>
    <submittedName>
        <fullName evidence="2">Uncharacterized protein</fullName>
    </submittedName>
</protein>
<dbReference type="RefSeq" id="WP_198917139.1">
    <property type="nucleotide sequence ID" value="NZ_JAEKPD010000015.1"/>
</dbReference>
<keyword evidence="1" id="KW-1133">Transmembrane helix</keyword>
<sequence>MPLDKFVLILVVVMLGAGLTIWLMAVISASLTHPLGFTLFIPLVLVTYVLWRVVAQRLTSRDDDHYDSTPR</sequence>
<feature type="transmembrane region" description="Helical" evidence="1">
    <location>
        <begin position="7"/>
        <end position="27"/>
    </location>
</feature>
<name>A0A934MDI9_9RHOB</name>
<organism evidence="2 3">
    <name type="scientific">Palleronia pontilimi</name>
    <dbReference type="NCBI Taxonomy" id="1964209"/>
    <lineage>
        <taxon>Bacteria</taxon>
        <taxon>Pseudomonadati</taxon>
        <taxon>Pseudomonadota</taxon>
        <taxon>Alphaproteobacteria</taxon>
        <taxon>Rhodobacterales</taxon>
        <taxon>Roseobacteraceae</taxon>
        <taxon>Palleronia</taxon>
    </lineage>
</organism>
<comment type="caution">
    <text evidence="2">The sequence shown here is derived from an EMBL/GenBank/DDBJ whole genome shotgun (WGS) entry which is preliminary data.</text>
</comment>
<keyword evidence="1" id="KW-0472">Membrane</keyword>